<dbReference type="PANTHER" id="PTHR45436:SF5">
    <property type="entry name" value="SENSOR HISTIDINE KINASE TRCS"/>
    <property type="match status" value="1"/>
</dbReference>
<dbReference type="Pfam" id="PF02518">
    <property type="entry name" value="HATPase_c"/>
    <property type="match status" value="1"/>
</dbReference>
<dbReference type="Proteomes" id="UP000242444">
    <property type="component" value="Unassembled WGS sequence"/>
</dbReference>
<gene>
    <name evidence="15" type="ORF">CFN78_14550</name>
</gene>
<keyword evidence="8 11" id="KW-1133">Transmembrane helix</keyword>
<dbReference type="InterPro" id="IPR003594">
    <property type="entry name" value="HATPase_dom"/>
</dbReference>
<dbReference type="SUPFAM" id="SSF47384">
    <property type="entry name" value="Homodimeric domain of signal transducing histidine kinase"/>
    <property type="match status" value="1"/>
</dbReference>
<feature type="chain" id="PRO_5012582611" description="histidine kinase" evidence="12">
    <location>
        <begin position="22"/>
        <end position="467"/>
    </location>
</feature>
<evidence type="ECO:0000256" key="11">
    <source>
        <dbReference type="SAM" id="Phobius"/>
    </source>
</evidence>
<dbReference type="Gene3D" id="3.30.565.10">
    <property type="entry name" value="Histidine kinase-like ATPase, C-terminal domain"/>
    <property type="match status" value="1"/>
</dbReference>
<keyword evidence="9" id="KW-0902">Two-component regulatory system</keyword>
<dbReference type="SUPFAM" id="SSF55874">
    <property type="entry name" value="ATPase domain of HSP90 chaperone/DNA topoisomerase II/histidine kinase"/>
    <property type="match status" value="1"/>
</dbReference>
<evidence type="ECO:0000259" key="13">
    <source>
        <dbReference type="PROSITE" id="PS50109"/>
    </source>
</evidence>
<feature type="signal peptide" evidence="12">
    <location>
        <begin position="1"/>
        <end position="21"/>
    </location>
</feature>
<organism evidence="15 16">
    <name type="scientific">Amycolatopsis antarctica</name>
    <dbReference type="NCBI Taxonomy" id="1854586"/>
    <lineage>
        <taxon>Bacteria</taxon>
        <taxon>Bacillati</taxon>
        <taxon>Actinomycetota</taxon>
        <taxon>Actinomycetes</taxon>
        <taxon>Pseudonocardiales</taxon>
        <taxon>Pseudonocardiaceae</taxon>
        <taxon>Amycolatopsis</taxon>
    </lineage>
</organism>
<reference evidence="15 16" key="1">
    <citation type="submission" date="2017-07" db="EMBL/GenBank/DDBJ databases">
        <title>Amycolatopsis antarcticus sp. nov., isolated from the surface of an Antarcticus brown macroalga.</title>
        <authorList>
            <person name="Wang J."/>
            <person name="Leiva S."/>
            <person name="Huang J."/>
            <person name="Huang Y."/>
        </authorList>
    </citation>
    <scope>NUCLEOTIDE SEQUENCE [LARGE SCALE GENOMIC DNA]</scope>
    <source>
        <strain evidence="15 16">AU-G6</strain>
    </source>
</reference>
<dbReference type="PROSITE" id="PS50885">
    <property type="entry name" value="HAMP"/>
    <property type="match status" value="1"/>
</dbReference>
<dbReference type="PRINTS" id="PR00344">
    <property type="entry name" value="BCTRLSENSOR"/>
</dbReference>
<comment type="caution">
    <text evidence="15">The sequence shown here is derived from an EMBL/GenBank/DDBJ whole genome shotgun (WGS) entry which is preliminary data.</text>
</comment>
<dbReference type="InterPro" id="IPR003660">
    <property type="entry name" value="HAMP_dom"/>
</dbReference>
<proteinExistence type="predicted"/>
<dbReference type="GO" id="GO:0005886">
    <property type="term" value="C:plasma membrane"/>
    <property type="evidence" value="ECO:0007669"/>
    <property type="project" value="UniProtKB-SubCell"/>
</dbReference>
<dbReference type="InterPro" id="IPR036890">
    <property type="entry name" value="HATPase_C_sf"/>
</dbReference>
<keyword evidence="16" id="KW-1185">Reference proteome</keyword>
<dbReference type="OrthoDB" id="9786919at2"/>
<feature type="domain" description="HAMP" evidence="14">
    <location>
        <begin position="183"/>
        <end position="236"/>
    </location>
</feature>
<feature type="domain" description="Histidine kinase" evidence="13">
    <location>
        <begin position="244"/>
        <end position="461"/>
    </location>
</feature>
<keyword evidence="7 15" id="KW-0418">Kinase</keyword>
<dbReference type="Pfam" id="PF00512">
    <property type="entry name" value="HisKA"/>
    <property type="match status" value="1"/>
</dbReference>
<dbReference type="SMART" id="SM00388">
    <property type="entry name" value="HisKA"/>
    <property type="match status" value="1"/>
</dbReference>
<comment type="subcellular location">
    <subcellularLocation>
        <location evidence="2">Cell membrane</location>
    </subcellularLocation>
</comment>
<dbReference type="SUPFAM" id="SSF158472">
    <property type="entry name" value="HAMP domain-like"/>
    <property type="match status" value="1"/>
</dbReference>
<evidence type="ECO:0000256" key="9">
    <source>
        <dbReference type="ARBA" id="ARBA00023012"/>
    </source>
</evidence>
<sequence>MRRRLLLVLLAFSLAAVAAFAVPLLDSTAANRTQQFVLSRTTDLDRFTAIAQEVTAGGDRTQLVSEVRAHTGLYAEGVVIVDARRRVIVENGMTSGEPEVAAAIDAALRNQPAVLPTNLRPWSGGDVLFTQPIGTGTRVTGAVVLRSSVAPAAGEITARWALVLLAAAVAAIACVLLVFRLARWVLRPVAQLDDGVRAVTSGRSGAHVDVVAGPAELRGLADSFNRMSEALAESADRQRRLVDDASHQLRTPLAALRLRVDTLAARPGEDGRRHRPLVVELERLESLLDGMLTLASADSTATDLASSEAEPSTCEVVAVLAERVDAWTSAAEAAGSRIEQTVPGSPVFAGCAESELAQVLDVLLDNAIKYAGEGATLRCDCATSGGRVLLVVADDGPGVAEADLGRLTERFWRSGRDRAAPGSGLGLAIADRLVTARGGILRVVPADGGGLEVRVDLPAESGGEAAS</sequence>
<evidence type="ECO:0000313" key="15">
    <source>
        <dbReference type="EMBL" id="OZM72821.1"/>
    </source>
</evidence>
<keyword evidence="4" id="KW-0597">Phosphoprotein</keyword>
<dbReference type="CDD" id="cd06225">
    <property type="entry name" value="HAMP"/>
    <property type="match status" value="1"/>
</dbReference>
<dbReference type="Gene3D" id="1.10.287.130">
    <property type="match status" value="1"/>
</dbReference>
<accession>A0A263D386</accession>
<dbReference type="InterPro" id="IPR003661">
    <property type="entry name" value="HisK_dim/P_dom"/>
</dbReference>
<dbReference type="PANTHER" id="PTHR45436">
    <property type="entry name" value="SENSOR HISTIDINE KINASE YKOH"/>
    <property type="match status" value="1"/>
</dbReference>
<keyword evidence="5" id="KW-0808">Transferase</keyword>
<dbReference type="CDD" id="cd00075">
    <property type="entry name" value="HATPase"/>
    <property type="match status" value="1"/>
</dbReference>
<evidence type="ECO:0000256" key="2">
    <source>
        <dbReference type="ARBA" id="ARBA00004236"/>
    </source>
</evidence>
<dbReference type="CDD" id="cd00082">
    <property type="entry name" value="HisKA"/>
    <property type="match status" value="1"/>
</dbReference>
<dbReference type="EMBL" id="NKYE01000007">
    <property type="protein sequence ID" value="OZM72821.1"/>
    <property type="molecule type" value="Genomic_DNA"/>
</dbReference>
<dbReference type="SMART" id="SM00304">
    <property type="entry name" value="HAMP"/>
    <property type="match status" value="1"/>
</dbReference>
<evidence type="ECO:0000256" key="6">
    <source>
        <dbReference type="ARBA" id="ARBA00022692"/>
    </source>
</evidence>
<dbReference type="Gene3D" id="6.10.340.10">
    <property type="match status" value="1"/>
</dbReference>
<dbReference type="GO" id="GO:0000155">
    <property type="term" value="F:phosphorelay sensor kinase activity"/>
    <property type="evidence" value="ECO:0007669"/>
    <property type="project" value="InterPro"/>
</dbReference>
<dbReference type="InterPro" id="IPR004358">
    <property type="entry name" value="Sig_transdc_His_kin-like_C"/>
</dbReference>
<evidence type="ECO:0000256" key="10">
    <source>
        <dbReference type="ARBA" id="ARBA00023136"/>
    </source>
</evidence>
<dbReference type="PROSITE" id="PS50109">
    <property type="entry name" value="HIS_KIN"/>
    <property type="match status" value="1"/>
</dbReference>
<dbReference type="Pfam" id="PF00672">
    <property type="entry name" value="HAMP"/>
    <property type="match status" value="1"/>
</dbReference>
<keyword evidence="6 11" id="KW-0812">Transmembrane</keyword>
<dbReference type="InterPro" id="IPR036097">
    <property type="entry name" value="HisK_dim/P_sf"/>
</dbReference>
<evidence type="ECO:0000256" key="4">
    <source>
        <dbReference type="ARBA" id="ARBA00022553"/>
    </source>
</evidence>
<feature type="transmembrane region" description="Helical" evidence="11">
    <location>
        <begin position="160"/>
        <end position="179"/>
    </location>
</feature>
<dbReference type="AlphaFoldDB" id="A0A263D386"/>
<evidence type="ECO:0000259" key="14">
    <source>
        <dbReference type="PROSITE" id="PS50885"/>
    </source>
</evidence>
<dbReference type="InterPro" id="IPR005467">
    <property type="entry name" value="His_kinase_dom"/>
</dbReference>
<keyword evidence="12" id="KW-0732">Signal</keyword>
<keyword evidence="10 11" id="KW-0472">Membrane</keyword>
<evidence type="ECO:0000256" key="8">
    <source>
        <dbReference type="ARBA" id="ARBA00022989"/>
    </source>
</evidence>
<comment type="catalytic activity">
    <reaction evidence="1">
        <text>ATP + protein L-histidine = ADP + protein N-phospho-L-histidine.</text>
        <dbReference type="EC" id="2.7.13.3"/>
    </reaction>
</comment>
<evidence type="ECO:0000256" key="12">
    <source>
        <dbReference type="SAM" id="SignalP"/>
    </source>
</evidence>
<evidence type="ECO:0000256" key="5">
    <source>
        <dbReference type="ARBA" id="ARBA00022679"/>
    </source>
</evidence>
<dbReference type="InterPro" id="IPR050428">
    <property type="entry name" value="TCS_sensor_his_kinase"/>
</dbReference>
<evidence type="ECO:0000313" key="16">
    <source>
        <dbReference type="Proteomes" id="UP000242444"/>
    </source>
</evidence>
<evidence type="ECO:0000256" key="3">
    <source>
        <dbReference type="ARBA" id="ARBA00012438"/>
    </source>
</evidence>
<dbReference type="InParanoid" id="A0A263D386"/>
<evidence type="ECO:0000256" key="1">
    <source>
        <dbReference type="ARBA" id="ARBA00000085"/>
    </source>
</evidence>
<evidence type="ECO:0000256" key="7">
    <source>
        <dbReference type="ARBA" id="ARBA00022777"/>
    </source>
</evidence>
<name>A0A263D386_9PSEU</name>
<dbReference type="RefSeq" id="WP_094863299.1">
    <property type="nucleotide sequence ID" value="NZ_NKYE01000007.1"/>
</dbReference>
<dbReference type="EC" id="2.7.13.3" evidence="3"/>
<protein>
    <recommendedName>
        <fullName evidence="3">histidine kinase</fullName>
        <ecNumber evidence="3">2.7.13.3</ecNumber>
    </recommendedName>
</protein>
<dbReference type="SMART" id="SM00387">
    <property type="entry name" value="HATPase_c"/>
    <property type="match status" value="1"/>
</dbReference>